<gene>
    <name evidence="3" type="ORF">CZ814_00387</name>
</gene>
<dbReference type="Pfam" id="PF05232">
    <property type="entry name" value="BTP"/>
    <property type="match status" value="1"/>
</dbReference>
<evidence type="ECO:0000256" key="1">
    <source>
        <dbReference type="SAM" id="Phobius"/>
    </source>
</evidence>
<proteinExistence type="predicted"/>
<dbReference type="AlphaFoldDB" id="A0A1T4LQ17"/>
<dbReference type="Proteomes" id="UP000191116">
    <property type="component" value="Unassembled WGS sequence"/>
</dbReference>
<dbReference type="OrthoDB" id="1631120at2"/>
<feature type="domain" description="Chlorhexidine efflux transporter" evidence="2">
    <location>
        <begin position="14"/>
        <end position="72"/>
    </location>
</feature>
<reference evidence="3 4" key="1">
    <citation type="submission" date="2017-02" db="EMBL/GenBank/DDBJ databases">
        <authorList>
            <person name="Peterson S.W."/>
        </authorList>
    </citation>
    <scope>NUCLEOTIDE SEQUENCE [LARGE SCALE GENOMIC DNA]</scope>
    <source>
        <strain evidence="3 4">CECT 9189</strain>
    </source>
</reference>
<accession>A0A1T4LQ17</accession>
<keyword evidence="1" id="KW-0472">Membrane</keyword>
<dbReference type="EMBL" id="FUWP01000001">
    <property type="protein sequence ID" value="SJZ56819.1"/>
    <property type="molecule type" value="Genomic_DNA"/>
</dbReference>
<keyword evidence="1" id="KW-1133">Transmembrane helix</keyword>
<evidence type="ECO:0000313" key="4">
    <source>
        <dbReference type="Proteomes" id="UP000191116"/>
    </source>
</evidence>
<sequence length="75" mass="8730">MAVFLYLLFFLSVKRIVHSIGFEVGLLIFTIPALAWVLSVSLWHAFVLDIGMVIFYLFYAYGYNLIYDRIYPVDA</sequence>
<name>A0A1T4LQ17_9GAMM</name>
<organism evidence="3 4">
    <name type="scientific">Photobacterium toruni</name>
    <dbReference type="NCBI Taxonomy" id="1935446"/>
    <lineage>
        <taxon>Bacteria</taxon>
        <taxon>Pseudomonadati</taxon>
        <taxon>Pseudomonadota</taxon>
        <taxon>Gammaproteobacteria</taxon>
        <taxon>Vibrionales</taxon>
        <taxon>Vibrionaceae</taxon>
        <taxon>Photobacterium</taxon>
    </lineage>
</organism>
<keyword evidence="1 3" id="KW-0812">Transmembrane</keyword>
<protein>
    <submittedName>
        <fullName evidence="3">Bacterial Transmembrane Pair family protein</fullName>
    </submittedName>
</protein>
<evidence type="ECO:0000313" key="3">
    <source>
        <dbReference type="EMBL" id="SJZ56819.1"/>
    </source>
</evidence>
<feature type="transmembrane region" description="Helical" evidence="1">
    <location>
        <begin position="35"/>
        <end position="59"/>
    </location>
</feature>
<evidence type="ECO:0000259" key="2">
    <source>
        <dbReference type="Pfam" id="PF05232"/>
    </source>
</evidence>
<dbReference type="RefSeq" id="WP_080173178.1">
    <property type="nucleotide sequence ID" value="NZ_FUWP01000001.1"/>
</dbReference>
<dbReference type="InterPro" id="IPR007896">
    <property type="entry name" value="BTP_bacteria"/>
</dbReference>